<gene>
    <name evidence="4" type="ORF">LV75_001230</name>
</gene>
<proteinExistence type="inferred from homology"/>
<organism evidence="4 5">
    <name type="scientific">Actinokineospora diospyrosa</name>
    <dbReference type="NCBI Taxonomy" id="103728"/>
    <lineage>
        <taxon>Bacteria</taxon>
        <taxon>Bacillati</taxon>
        <taxon>Actinomycetota</taxon>
        <taxon>Actinomycetes</taxon>
        <taxon>Pseudonocardiales</taxon>
        <taxon>Pseudonocardiaceae</taxon>
        <taxon>Actinokineospora</taxon>
    </lineage>
</organism>
<dbReference type="Pfam" id="PF00975">
    <property type="entry name" value="Thioesterase"/>
    <property type="match status" value="1"/>
</dbReference>
<keyword evidence="5" id="KW-1185">Reference proteome</keyword>
<sequence length="255" mass="28245">MSTDLWLRRFHPAPEAATRLLCLPHAGGSASYFFPVSRALSPAIEVVAVQYPGRQDRRQEPCLETVGELADRIADVLPSYLDKPLTIFGHSMGASVGFELALRLQERGTVVHGLVVSGRRAPSALRDERVHELDDNGLITEIKRLDGTETQLLDDTEILRMVLPSIRADYKAAETYRRTEGPRLRTRVLALTGDSDPKATLAEVDQWADHTDGGYEREVYSGGHFYLNNHVPAVLDRIRAHVRDSSSPRPASSPA</sequence>
<dbReference type="InterPro" id="IPR029058">
    <property type="entry name" value="AB_hydrolase_fold"/>
</dbReference>
<name>A0ABT1I828_9PSEU</name>
<dbReference type="PANTHER" id="PTHR11487:SF0">
    <property type="entry name" value="S-ACYL FATTY ACID SYNTHASE THIOESTERASE, MEDIUM CHAIN"/>
    <property type="match status" value="1"/>
</dbReference>
<dbReference type="SUPFAM" id="SSF53474">
    <property type="entry name" value="alpha/beta-Hydrolases"/>
    <property type="match status" value="1"/>
</dbReference>
<dbReference type="InterPro" id="IPR012223">
    <property type="entry name" value="TEII"/>
</dbReference>
<evidence type="ECO:0000313" key="5">
    <source>
        <dbReference type="Proteomes" id="UP001205185"/>
    </source>
</evidence>
<comment type="similarity">
    <text evidence="1">Belongs to the thioesterase family.</text>
</comment>
<evidence type="ECO:0000256" key="2">
    <source>
        <dbReference type="ARBA" id="ARBA00022801"/>
    </source>
</evidence>
<reference evidence="4 5" key="1">
    <citation type="submission" date="2022-06" db="EMBL/GenBank/DDBJ databases">
        <title>Genomic Encyclopedia of Archaeal and Bacterial Type Strains, Phase II (KMG-II): from individual species to whole genera.</title>
        <authorList>
            <person name="Goeker M."/>
        </authorList>
    </citation>
    <scope>NUCLEOTIDE SEQUENCE [LARGE SCALE GENOMIC DNA]</scope>
    <source>
        <strain evidence="4 5">DSM 44255</strain>
    </source>
</reference>
<dbReference type="EMBL" id="JAMTCO010000003">
    <property type="protein sequence ID" value="MCP2268743.1"/>
    <property type="molecule type" value="Genomic_DNA"/>
</dbReference>
<evidence type="ECO:0000256" key="1">
    <source>
        <dbReference type="ARBA" id="ARBA00007169"/>
    </source>
</evidence>
<comment type="caution">
    <text evidence="4">The sequence shown here is derived from an EMBL/GenBank/DDBJ whole genome shotgun (WGS) entry which is preliminary data.</text>
</comment>
<dbReference type="InterPro" id="IPR001031">
    <property type="entry name" value="Thioesterase"/>
</dbReference>
<feature type="domain" description="Thioesterase TesA-like" evidence="3">
    <location>
        <begin position="21"/>
        <end position="242"/>
    </location>
</feature>
<accession>A0ABT1I828</accession>
<dbReference type="InterPro" id="IPR020802">
    <property type="entry name" value="TesA-like"/>
</dbReference>
<keyword evidence="2" id="KW-0378">Hydrolase</keyword>
<evidence type="ECO:0000313" key="4">
    <source>
        <dbReference type="EMBL" id="MCP2268743.1"/>
    </source>
</evidence>
<dbReference type="Gene3D" id="3.40.50.1820">
    <property type="entry name" value="alpha/beta hydrolase"/>
    <property type="match status" value="1"/>
</dbReference>
<dbReference type="RefSeq" id="WP_253885652.1">
    <property type="nucleotide sequence ID" value="NZ_BAAAVB010000001.1"/>
</dbReference>
<protein>
    <submittedName>
        <fullName evidence="4">Surfactin synthase thioesterase subunit</fullName>
    </submittedName>
</protein>
<dbReference type="PANTHER" id="PTHR11487">
    <property type="entry name" value="THIOESTERASE"/>
    <property type="match status" value="1"/>
</dbReference>
<evidence type="ECO:0000259" key="3">
    <source>
        <dbReference type="SMART" id="SM00824"/>
    </source>
</evidence>
<dbReference type="Proteomes" id="UP001205185">
    <property type="component" value="Unassembled WGS sequence"/>
</dbReference>
<dbReference type="SMART" id="SM00824">
    <property type="entry name" value="PKS_TE"/>
    <property type="match status" value="1"/>
</dbReference>